<evidence type="ECO:0000313" key="7">
    <source>
        <dbReference type="Proteomes" id="UP000503399"/>
    </source>
</evidence>
<feature type="active site" evidence="4">
    <location>
        <position position="134"/>
    </location>
</feature>
<name>A0A6F8ZH85_9FIRM</name>
<dbReference type="InterPro" id="IPR018129">
    <property type="entry name" value="PEP_COase_Lys_AS"/>
</dbReference>
<protein>
    <recommendedName>
        <fullName evidence="2">Phosphoenolpyruvate carboxylase</fullName>
    </recommendedName>
</protein>
<evidence type="ECO:0000256" key="3">
    <source>
        <dbReference type="ARBA" id="ARBA00048995"/>
    </source>
</evidence>
<dbReference type="SUPFAM" id="SSF51621">
    <property type="entry name" value="Phosphoenolpyruvate/pyruvate domain"/>
    <property type="match status" value="1"/>
</dbReference>
<sequence>MVEWDRLRSLLPQRTARVLGWLDEVAQEEAGEEAPALAHRWIADAFQARQAGAPMPRPRLPEVSALRKDVIHYLVWTLRLMNVVEDTIRLDRLERRWAEPGSQPARGSLEAYMAEAGPTLPEVFGQLRLVLTAHPTESLRRTLLNHLKDFGTWLLETESRPRSRLRRTLDAAEGRERLRVMWRTRDVRVERPDVQSEVELGLFYLTETLWTQVPRLLSDFHLAFRLRHPETVRQDDGLPPLWLGFDSWIGGDRDGHPGVTTAVTAWTLETMRRTVLRQYLEDLEKMIELFSPAAQAVDRREPLNTVRATGFRLFPEVMEDAAQRYRGEPLRQALVAIRARIAATLDEDPRGYGSAEEFLRDMLAVGAGFDSPGDTARLRWPRRLVELVTRIGLFGFHGLTLDVRQHSEVHRRVFARWAEPGWEEGGWDEVPAVHWDPDSVDVSVEDRETWELFRLLGRYQARWGEQAVHRYLVSMVHRPEDLLIPLAMAEASRPKPSLDLVPVLETLDDLERAPRILREVWETPLYRRHLEQRGRYQEVMLGYSDSTKDAGYLTATWALHKAGRALARLGEENGVRVGLFHGRGGSLGRGGGPTSLAILGEAPEALWGGIRITQQGEVLSQKFLLPSLGYRSLELMLTSFLIQGTRQEPEHEQPEWEVLDLAAQEAWRRYRRLIDHPRFWDYFLAVTPIREMAVLNWGSRPAYRETFTWNDLRAIPWVFAWTQNRMLIPAWYGAGTGLEAAVAAGGLAVFRRWLREWPFFQTLLHNLELAMRKADLTVAAAYQELAGPLAEEMWPLIREEYQRALEVLRLIRGGGDLLQDHPTLRTTIQLRNPYVDPLNALQVELLREYRQRPRAGTLHELARVMQGIAAGLRNTG</sequence>
<gene>
    <name evidence="6" type="ORF">R50_1538</name>
</gene>
<dbReference type="PANTHER" id="PTHR30523">
    <property type="entry name" value="PHOSPHOENOLPYRUVATE CARBOXYLASE"/>
    <property type="match status" value="1"/>
</dbReference>
<evidence type="ECO:0000256" key="1">
    <source>
        <dbReference type="ARBA" id="ARBA00003670"/>
    </source>
</evidence>
<dbReference type="PROSITE" id="PS00781">
    <property type="entry name" value="PEPCASE_1"/>
    <property type="match status" value="1"/>
</dbReference>
<dbReference type="GO" id="GO:0006099">
    <property type="term" value="P:tricarboxylic acid cycle"/>
    <property type="evidence" value="ECO:0007669"/>
    <property type="project" value="InterPro"/>
</dbReference>
<organism evidence="6 7">
    <name type="scientific">Candidatus Hydrogenisulfobacillus filiaventi</name>
    <dbReference type="NCBI Taxonomy" id="2707344"/>
    <lineage>
        <taxon>Bacteria</taxon>
        <taxon>Bacillati</taxon>
        <taxon>Bacillota</taxon>
        <taxon>Clostridia</taxon>
        <taxon>Eubacteriales</taxon>
        <taxon>Clostridiales Family XVII. Incertae Sedis</taxon>
        <taxon>Candidatus Hydrogenisulfobacillus</taxon>
    </lineage>
</organism>
<feature type="active site" evidence="5">
    <location>
        <position position="548"/>
    </location>
</feature>
<dbReference type="PROSITE" id="PS00393">
    <property type="entry name" value="PEPCASE_2"/>
    <property type="match status" value="1"/>
</dbReference>
<keyword evidence="7" id="KW-1185">Reference proteome</keyword>
<dbReference type="GO" id="GO:0008964">
    <property type="term" value="F:phosphoenolpyruvate carboxylase activity"/>
    <property type="evidence" value="ECO:0007669"/>
    <property type="project" value="UniProtKB-EC"/>
</dbReference>
<dbReference type="PRINTS" id="PR00150">
    <property type="entry name" value="PEPCARBXLASE"/>
</dbReference>
<dbReference type="KEGG" id="hfv:R50_1538"/>
<dbReference type="AlphaFoldDB" id="A0A6F8ZH85"/>
<reference evidence="6 7" key="1">
    <citation type="submission" date="2020-02" db="EMBL/GenBank/DDBJ databases">
        <authorList>
            <person name="Hogendoorn C."/>
        </authorList>
    </citation>
    <scope>NUCLEOTIDE SEQUENCE [LARGE SCALE GENOMIC DNA]</scope>
    <source>
        <strain evidence="6">R501</strain>
    </source>
</reference>
<dbReference type="GO" id="GO:0015977">
    <property type="term" value="P:carbon fixation"/>
    <property type="evidence" value="ECO:0007669"/>
    <property type="project" value="InterPro"/>
</dbReference>
<dbReference type="EMBL" id="LR778114">
    <property type="protein sequence ID" value="CAB1129039.1"/>
    <property type="molecule type" value="Genomic_DNA"/>
</dbReference>
<dbReference type="PANTHER" id="PTHR30523:SF6">
    <property type="entry name" value="PHOSPHOENOLPYRUVATE CARBOXYLASE"/>
    <property type="match status" value="1"/>
</dbReference>
<comment type="function">
    <text evidence="1">Forms oxaloacetate, a four-carbon dicarboxylic acid source for the tricarboxylic acid cycle.</text>
</comment>
<dbReference type="Proteomes" id="UP000503399">
    <property type="component" value="Chromosome"/>
</dbReference>
<dbReference type="GO" id="GO:0005829">
    <property type="term" value="C:cytosol"/>
    <property type="evidence" value="ECO:0007669"/>
    <property type="project" value="TreeGrafter"/>
</dbReference>
<proteinExistence type="predicted"/>
<dbReference type="InterPro" id="IPR021135">
    <property type="entry name" value="PEP_COase"/>
</dbReference>
<evidence type="ECO:0000256" key="5">
    <source>
        <dbReference type="PROSITE-ProRule" id="PRU10112"/>
    </source>
</evidence>
<keyword evidence="6" id="KW-0670">Pyruvate</keyword>
<comment type="catalytic activity">
    <reaction evidence="3">
        <text>oxaloacetate + phosphate = phosphoenolpyruvate + hydrogencarbonate</text>
        <dbReference type="Rhea" id="RHEA:28370"/>
        <dbReference type="ChEBI" id="CHEBI:16452"/>
        <dbReference type="ChEBI" id="CHEBI:17544"/>
        <dbReference type="ChEBI" id="CHEBI:43474"/>
        <dbReference type="ChEBI" id="CHEBI:58702"/>
        <dbReference type="EC" id="4.1.1.31"/>
    </reaction>
</comment>
<accession>A0A6F8ZH85</accession>
<keyword evidence="6" id="KW-0456">Lyase</keyword>
<dbReference type="InterPro" id="IPR015813">
    <property type="entry name" value="Pyrv/PenolPyrv_kinase-like_dom"/>
</dbReference>
<evidence type="ECO:0000256" key="2">
    <source>
        <dbReference type="ARBA" id="ARBA00022419"/>
    </source>
</evidence>
<dbReference type="InterPro" id="IPR033129">
    <property type="entry name" value="PEPCASE_His_AS"/>
</dbReference>
<evidence type="ECO:0000256" key="4">
    <source>
        <dbReference type="PROSITE-ProRule" id="PRU10111"/>
    </source>
</evidence>
<evidence type="ECO:0000313" key="6">
    <source>
        <dbReference type="EMBL" id="CAB1129039.1"/>
    </source>
</evidence>
<dbReference type="Pfam" id="PF00311">
    <property type="entry name" value="PEPcase"/>
    <property type="match status" value="1"/>
</dbReference>